<gene>
    <name evidence="2" type="ORF">g.10676</name>
</gene>
<feature type="compositionally biased region" description="Basic and acidic residues" evidence="1">
    <location>
        <begin position="261"/>
        <end position="272"/>
    </location>
</feature>
<evidence type="ECO:0000313" key="2">
    <source>
        <dbReference type="EMBL" id="JAS06866.1"/>
    </source>
</evidence>
<feature type="region of interest" description="Disordered" evidence="1">
    <location>
        <begin position="141"/>
        <end position="272"/>
    </location>
</feature>
<feature type="region of interest" description="Disordered" evidence="1">
    <location>
        <begin position="25"/>
        <end position="45"/>
    </location>
</feature>
<organism evidence="2">
    <name type="scientific">Clastoptera arizonana</name>
    <name type="common">Arizona spittle bug</name>
    <dbReference type="NCBI Taxonomy" id="38151"/>
    <lineage>
        <taxon>Eukaryota</taxon>
        <taxon>Metazoa</taxon>
        <taxon>Ecdysozoa</taxon>
        <taxon>Arthropoda</taxon>
        <taxon>Hexapoda</taxon>
        <taxon>Insecta</taxon>
        <taxon>Pterygota</taxon>
        <taxon>Neoptera</taxon>
        <taxon>Paraneoptera</taxon>
        <taxon>Hemiptera</taxon>
        <taxon>Auchenorrhyncha</taxon>
        <taxon>Cercopoidea</taxon>
        <taxon>Clastopteridae</taxon>
        <taxon>Clastoptera</taxon>
    </lineage>
</organism>
<accession>A0A1B6C032</accession>
<evidence type="ECO:0000256" key="1">
    <source>
        <dbReference type="SAM" id="MobiDB-lite"/>
    </source>
</evidence>
<feature type="non-terminal residue" evidence="2">
    <location>
        <position position="1"/>
    </location>
</feature>
<name>A0A1B6C032_9HEMI</name>
<reference evidence="2" key="1">
    <citation type="submission" date="2015-12" db="EMBL/GenBank/DDBJ databases">
        <title>De novo transcriptome assembly of four potential Pierce s Disease insect vectors from Arizona vineyards.</title>
        <authorList>
            <person name="Tassone E.E."/>
        </authorList>
    </citation>
    <scope>NUCLEOTIDE SEQUENCE</scope>
</reference>
<protein>
    <submittedName>
        <fullName evidence="2">Uncharacterized protein</fullName>
    </submittedName>
</protein>
<dbReference type="EMBL" id="GEDC01030432">
    <property type="protein sequence ID" value="JAS06866.1"/>
    <property type="molecule type" value="Transcribed_RNA"/>
</dbReference>
<proteinExistence type="predicted"/>
<feature type="compositionally biased region" description="Polar residues" evidence="1">
    <location>
        <begin position="241"/>
        <end position="260"/>
    </location>
</feature>
<feature type="compositionally biased region" description="Polar residues" evidence="1">
    <location>
        <begin position="141"/>
        <end position="179"/>
    </location>
</feature>
<feature type="compositionally biased region" description="Polar residues" evidence="1">
    <location>
        <begin position="202"/>
        <end position="225"/>
    </location>
</feature>
<dbReference type="AlphaFoldDB" id="A0A1B6C032"/>
<sequence length="853" mass="96381">NYNLSLHRKSNFHCHLNHCNYTRRLGEHEPSKNTTSPGNTISTANMASTANTTNTTSATNTTSTTYTISTTNKTNTTYMTDSTNYTNRTISEKPKWEKSASDEKNMSYFFQKINGLVELDENTEIYNSSNQYSFVGNTTKEMNHSTETSGISDVPSNSTIDKSNTTSQTTPNEVSQEVTWSKYGYDPTNFADRPGHTDYHTNKGSQKPNYNPSKHGSSENNSQEGSVKPGRQKKKPCPKTSPVSTNVTHEQTVNNGTLSNKTDDVSTPREEHKDRVIVHESNKNTTITEVIITSNTTSTNKTKEEKMSNNEYSSIEDFPVYKTEKNVSSNEKNSYEDYSVTSSTNSTKCDFWNNSTLEEGLMSSNQTVNCSSGVCNNNCVSEVSCDIDTIRVKNITQNQYPIDDTTNIIKNILLNSISSDCYPTIPTSALPHVHSKLGPYVYSDNVNGLHHLLFSEMGFNNDGHPLQYENRVSTVYGTKNLDLQELLSKMLNSTCMKPYIQNLLPYIINGGDGFHAVNSKTENIQYIYEPLDRIKENESGEERKCENDLYFDFDESIRLKNGKLIKLKQLIEILLSTKNKSENILTVPYLFSRPLEDYRHVVDNFPSSLAKDAFVYTASGLIIPYLEYLEIIRMCGLDDKPKSDFLMEINGKPVDCVLIAKIIATYNQKEESAIIMPDKTMVPYSIYSNYIDGLPDDDKDSIRIVSPYLKSPIGYQLFQEIVDTCLDSDDEFQKDRTVRLWNTGTKLSMETFFAVVKSSKRLEDIVVCLPNNNTVPYFTFVAAIEELSTEYKEDCTTQLPNTNVTVPFLAFYEIIGYYARPVGIKPRERFVIEEVVLPPDLPLFPITKTPVCE</sequence>